<proteinExistence type="predicted"/>
<reference evidence="1" key="1">
    <citation type="journal article" date="2022" name="bioRxiv">
        <title>Population genetic analysis of Ophidiomyces ophidiicola, the causative agent of snake fungal disease, indicates recent introductions to the USA.</title>
        <authorList>
            <person name="Ladner J.T."/>
            <person name="Palmer J.M."/>
            <person name="Ettinger C.L."/>
            <person name="Stajich J.E."/>
            <person name="Farrell T.M."/>
            <person name="Glorioso B.M."/>
            <person name="Lawson B."/>
            <person name="Price S.J."/>
            <person name="Stengle A.G."/>
            <person name="Grear D.A."/>
            <person name="Lorch J.M."/>
        </authorList>
    </citation>
    <scope>NUCLEOTIDE SEQUENCE</scope>
    <source>
        <strain evidence="1">NWHC 24266-5</strain>
    </source>
</reference>
<protein>
    <submittedName>
        <fullName evidence="1">Uncharacterized protein</fullName>
    </submittedName>
</protein>
<evidence type="ECO:0000313" key="1">
    <source>
        <dbReference type="EMBL" id="KAI2384897.1"/>
    </source>
</evidence>
<organism evidence="1">
    <name type="scientific">Ophidiomyces ophidiicola</name>
    <dbReference type="NCBI Taxonomy" id="1387563"/>
    <lineage>
        <taxon>Eukaryota</taxon>
        <taxon>Fungi</taxon>
        <taxon>Dikarya</taxon>
        <taxon>Ascomycota</taxon>
        <taxon>Pezizomycotina</taxon>
        <taxon>Eurotiomycetes</taxon>
        <taxon>Eurotiomycetidae</taxon>
        <taxon>Onygenales</taxon>
        <taxon>Onygenaceae</taxon>
        <taxon>Ophidiomyces</taxon>
    </lineage>
</organism>
<sequence>MVFSDKSIVETTSAWKNHAKAEGVWNKSIHDVIHLKSASKTGDEQYLALRVLWASRDAEDLLMGVNVDRSDAKRHLENLEWRSYVSHAENGFRGSPNVGIYSCLYDFQAVVGVIPKNDHESVKVTQPIAFRTRRALAKKENTAVSRRRDPHRTPTPTPTSRRTAVQLEDIDMTDDDGEEEEEEEDDDDDDDDDDDRAPETFQTEFDPISPVSLDLVAFFPPVEDEQVVNTALILLLLCICRGYNKIGKLRWSLQRKAFNFKKKSTLMRGKQLYSALFQARTDGHLAFEDRSLAILEVKARTRHDAMPWKQESAQMAAWIYAEPDKEKGRTHYRRLMISQDRHEIYVIVATYSQKYVDYITQVTTATDDYSFMTMTEYGPFVPDKKGHMQRLGSVLLALTQRLEERALAGFPCRWE</sequence>
<comment type="caution">
    <text evidence="1">The sequence shown here is derived from an EMBL/GenBank/DDBJ whole genome shotgun (WGS) entry which is preliminary data.</text>
</comment>
<accession>A0ACB8UWS3</accession>
<dbReference type="EMBL" id="JALBCA010000066">
    <property type="protein sequence ID" value="KAI2384897.1"/>
    <property type="molecule type" value="Genomic_DNA"/>
</dbReference>
<gene>
    <name evidence="1" type="ORF">LOY88_004421</name>
</gene>
<name>A0ACB8UWS3_9EURO</name>